<gene>
    <name evidence="2" type="ORF">cyc_01446</name>
</gene>
<dbReference type="InParanoid" id="A0A1D3D5V9"/>
<protein>
    <submittedName>
        <fullName evidence="2">Uncharacterized protein</fullName>
    </submittedName>
</protein>
<dbReference type="EMBL" id="JROU02000600">
    <property type="protein sequence ID" value="OEH78833.1"/>
    <property type="molecule type" value="Genomic_DNA"/>
</dbReference>
<dbReference type="AlphaFoldDB" id="A0A1D3D5V9"/>
<evidence type="ECO:0000313" key="2">
    <source>
        <dbReference type="EMBL" id="OEH78833.1"/>
    </source>
</evidence>
<evidence type="ECO:0000313" key="3">
    <source>
        <dbReference type="Proteomes" id="UP000095192"/>
    </source>
</evidence>
<accession>A0A1D3D5V9</accession>
<comment type="caution">
    <text evidence="2">The sequence shown here is derived from an EMBL/GenBank/DDBJ whole genome shotgun (WGS) entry which is preliminary data.</text>
</comment>
<keyword evidence="3" id="KW-1185">Reference proteome</keyword>
<sequence>MEAHSLVASLWGPGVRLAAERGGRVHASEVEVSTLLVGSLVFGEHQPSVLRALRLSKGRNADLMELGGRREGRSSRNQQETLCSKQKTAGGGATRRRTEDGDSQPQPPRQGDETTRCIVEAADAPGRSFRRGASLAVVAPWQQAQAVPQL</sequence>
<proteinExistence type="predicted"/>
<reference evidence="2 3" key="1">
    <citation type="journal article" date="2016" name="BMC Genomics">
        <title>Comparative genomics reveals Cyclospora cayetanensis possesses coccidia-like metabolism and invasion components but unique surface antigens.</title>
        <authorList>
            <person name="Liu S."/>
            <person name="Wang L."/>
            <person name="Zheng H."/>
            <person name="Xu Z."/>
            <person name="Roellig D.M."/>
            <person name="Li N."/>
            <person name="Frace M.A."/>
            <person name="Tang K."/>
            <person name="Arrowood M.J."/>
            <person name="Moss D.M."/>
            <person name="Zhang L."/>
            <person name="Feng Y."/>
            <person name="Xiao L."/>
        </authorList>
    </citation>
    <scope>NUCLEOTIDE SEQUENCE [LARGE SCALE GENOMIC DNA]</scope>
    <source>
        <strain evidence="2 3">CHN_HEN01</strain>
    </source>
</reference>
<dbReference type="VEuPathDB" id="ToxoDB:cyc_01446"/>
<evidence type="ECO:0000256" key="1">
    <source>
        <dbReference type="SAM" id="MobiDB-lite"/>
    </source>
</evidence>
<feature type="region of interest" description="Disordered" evidence="1">
    <location>
        <begin position="64"/>
        <end position="116"/>
    </location>
</feature>
<feature type="compositionally biased region" description="Polar residues" evidence="1">
    <location>
        <begin position="77"/>
        <end position="87"/>
    </location>
</feature>
<feature type="compositionally biased region" description="Basic and acidic residues" evidence="1">
    <location>
        <begin position="64"/>
        <end position="74"/>
    </location>
</feature>
<dbReference type="Proteomes" id="UP000095192">
    <property type="component" value="Unassembled WGS sequence"/>
</dbReference>
<name>A0A1D3D5V9_9EIME</name>
<organism evidence="2 3">
    <name type="scientific">Cyclospora cayetanensis</name>
    <dbReference type="NCBI Taxonomy" id="88456"/>
    <lineage>
        <taxon>Eukaryota</taxon>
        <taxon>Sar</taxon>
        <taxon>Alveolata</taxon>
        <taxon>Apicomplexa</taxon>
        <taxon>Conoidasida</taxon>
        <taxon>Coccidia</taxon>
        <taxon>Eucoccidiorida</taxon>
        <taxon>Eimeriorina</taxon>
        <taxon>Eimeriidae</taxon>
        <taxon>Cyclospora</taxon>
    </lineage>
</organism>